<gene>
    <name evidence="2" type="ORF">FLP30_08190</name>
</gene>
<dbReference type="EMBL" id="CP043506">
    <property type="protein sequence ID" value="QEO18639.1"/>
    <property type="molecule type" value="Genomic_DNA"/>
</dbReference>
<dbReference type="AlphaFoldDB" id="A0A5C1YTJ2"/>
<feature type="domain" description="Prolyl 4-hydroxylase alpha subunit Fe(2+) 2OG dioxygenase" evidence="1">
    <location>
        <begin position="108"/>
        <end position="210"/>
    </location>
</feature>
<dbReference type="OrthoDB" id="9783171at2"/>
<sequence>MINKDNLIHALNSFQEGKPFHHCVVDNFFKEDVASQLSDEFIEYESEKWFFYSNPLEDKKALNDWNVFPQKTYAAFSYLNSRPFIDVLQKYVGVDLFADNGLHGGGWHIHGRGGNLNPHLDYSIHPKLLLQRKVNIIIYLSQDLKEADGGHLGLWNSNSEGTKPTTLEKEISPKFNRAVIFDTTQNSWHGMSRTLSETCNVFRKSMAIYYLCEVKESASPRQRALFAPRENQVGNKEIEDIIKLRSDVKKSHSVYKV</sequence>
<dbReference type="PANTHER" id="PTHR12117:SF0">
    <property type="entry name" value="PROLYL 3-HYDROXYLASE OGFOD1"/>
    <property type="match status" value="1"/>
</dbReference>
<keyword evidence="3" id="KW-1185">Reference proteome</keyword>
<dbReference type="InterPro" id="IPR051842">
    <property type="entry name" value="uS12_prolyl_hydroxylase"/>
</dbReference>
<accession>A0A5C1YTJ2</accession>
<reference evidence="2 3" key="1">
    <citation type="submission" date="2019-09" db="EMBL/GenBank/DDBJ databases">
        <title>Genome sequencing of strain KACC 21233.</title>
        <authorList>
            <person name="Heo J."/>
            <person name="Kim S.-J."/>
            <person name="Kim J.-S."/>
            <person name="Hong S.-B."/>
            <person name="Kwon S.-W."/>
        </authorList>
    </citation>
    <scope>NUCLEOTIDE SEQUENCE [LARGE SCALE GENOMIC DNA]</scope>
    <source>
        <strain evidence="2 3">KACC 21233</strain>
    </source>
</reference>
<dbReference type="Pfam" id="PF13640">
    <property type="entry name" value="2OG-FeII_Oxy_3"/>
    <property type="match status" value="1"/>
</dbReference>
<name>A0A5C1YTJ2_9PROT</name>
<dbReference type="Proteomes" id="UP000324536">
    <property type="component" value="Chromosome"/>
</dbReference>
<proteinExistence type="predicted"/>
<organism evidence="2 3">
    <name type="scientific">Acetobacter vaccinii</name>
    <dbReference type="NCBI Taxonomy" id="2592655"/>
    <lineage>
        <taxon>Bacteria</taxon>
        <taxon>Pseudomonadati</taxon>
        <taxon>Pseudomonadota</taxon>
        <taxon>Alphaproteobacteria</taxon>
        <taxon>Acetobacterales</taxon>
        <taxon>Acetobacteraceae</taxon>
        <taxon>Acetobacter</taxon>
    </lineage>
</organism>
<dbReference type="InterPro" id="IPR044862">
    <property type="entry name" value="Pro_4_hyd_alph_FE2OG_OXY"/>
</dbReference>
<evidence type="ECO:0000313" key="2">
    <source>
        <dbReference type="EMBL" id="QEO18639.1"/>
    </source>
</evidence>
<dbReference type="PANTHER" id="PTHR12117">
    <property type="entry name" value="HISTONE ACETYLTRANSFERASE COMPLEX"/>
    <property type="match status" value="1"/>
</dbReference>
<protein>
    <submittedName>
        <fullName evidence="2">2OG-Fe(II) oxygenase</fullName>
    </submittedName>
</protein>
<dbReference type="Gene3D" id="2.60.120.620">
    <property type="entry name" value="q2cbj1_9rhob like domain"/>
    <property type="match status" value="1"/>
</dbReference>
<dbReference type="KEGG" id="acek:FLP30_08190"/>
<evidence type="ECO:0000259" key="1">
    <source>
        <dbReference type="Pfam" id="PF13640"/>
    </source>
</evidence>
<evidence type="ECO:0000313" key="3">
    <source>
        <dbReference type="Proteomes" id="UP000324536"/>
    </source>
</evidence>